<gene>
    <name evidence="5" type="ORF">FYJ85_01410</name>
</gene>
<dbReference type="GO" id="GO:0003700">
    <property type="term" value="F:DNA-binding transcription factor activity"/>
    <property type="evidence" value="ECO:0007669"/>
    <property type="project" value="InterPro"/>
</dbReference>
<dbReference type="SUPFAM" id="SSF46689">
    <property type="entry name" value="Homeodomain-like"/>
    <property type="match status" value="2"/>
</dbReference>
<dbReference type="Proteomes" id="UP000435649">
    <property type="component" value="Unassembled WGS sequence"/>
</dbReference>
<proteinExistence type="predicted"/>
<keyword evidence="3" id="KW-0804">Transcription</keyword>
<dbReference type="PANTHER" id="PTHR46796">
    <property type="entry name" value="HTH-TYPE TRANSCRIPTIONAL ACTIVATOR RHAS-RELATED"/>
    <property type="match status" value="1"/>
</dbReference>
<accession>A0A844FYH6</accession>
<keyword evidence="6" id="KW-1185">Reference proteome</keyword>
<protein>
    <submittedName>
        <fullName evidence="5">Helix-turn-helix transcriptional regulator</fullName>
    </submittedName>
</protein>
<sequence>MEQIENVPLDFEFLDGGVTPVNRGNDTGRRRFPFHVLVCNDGMSSRAERETRVTAVSDGEGYLIRKNELHRLRTREGEHPVSVWCHFRITLLHGMDFLDFFELPEKFTPPESTRIREACRNLLAGPPASALRQMLFRKSAGLRLVEAVTAACREREDTPERLGQLRRLVPALDFMSRNLAGKCRLEEAAARANLSESRFTVLFKQTMTSSPGAYWQSLRLRRAHELLSAGSTPAETAAALGFCDVFHFSRSFKRHFGVTPAEYLRRRRERLSPF</sequence>
<evidence type="ECO:0000256" key="2">
    <source>
        <dbReference type="ARBA" id="ARBA00023125"/>
    </source>
</evidence>
<evidence type="ECO:0000256" key="1">
    <source>
        <dbReference type="ARBA" id="ARBA00023015"/>
    </source>
</evidence>
<dbReference type="InterPro" id="IPR018060">
    <property type="entry name" value="HTH_AraC"/>
</dbReference>
<evidence type="ECO:0000313" key="5">
    <source>
        <dbReference type="EMBL" id="MST95705.1"/>
    </source>
</evidence>
<keyword evidence="1" id="KW-0805">Transcription regulation</keyword>
<name>A0A844FYH6_9BACT</name>
<dbReference type="EMBL" id="VUNS01000001">
    <property type="protein sequence ID" value="MST95705.1"/>
    <property type="molecule type" value="Genomic_DNA"/>
</dbReference>
<dbReference type="PROSITE" id="PS01124">
    <property type="entry name" value="HTH_ARAC_FAMILY_2"/>
    <property type="match status" value="1"/>
</dbReference>
<evidence type="ECO:0000259" key="4">
    <source>
        <dbReference type="PROSITE" id="PS01124"/>
    </source>
</evidence>
<reference evidence="5 6" key="1">
    <citation type="submission" date="2019-08" db="EMBL/GenBank/DDBJ databases">
        <title>In-depth cultivation of the pig gut microbiome towards novel bacterial diversity and tailored functional studies.</title>
        <authorList>
            <person name="Wylensek D."/>
            <person name="Hitch T.C.A."/>
            <person name="Clavel T."/>
        </authorList>
    </citation>
    <scope>NUCLEOTIDE SEQUENCE [LARGE SCALE GENOMIC DNA]</scope>
    <source>
        <strain evidence="5 6">BBE-744-WT-12</strain>
    </source>
</reference>
<feature type="domain" description="HTH araC/xylS-type" evidence="4">
    <location>
        <begin position="169"/>
        <end position="266"/>
    </location>
</feature>
<dbReference type="Gene3D" id="1.10.10.60">
    <property type="entry name" value="Homeodomain-like"/>
    <property type="match status" value="2"/>
</dbReference>
<organism evidence="5 6">
    <name type="scientific">Victivallis lenta</name>
    <dbReference type="NCBI Taxonomy" id="2606640"/>
    <lineage>
        <taxon>Bacteria</taxon>
        <taxon>Pseudomonadati</taxon>
        <taxon>Lentisphaerota</taxon>
        <taxon>Lentisphaeria</taxon>
        <taxon>Victivallales</taxon>
        <taxon>Victivallaceae</taxon>
        <taxon>Victivallis</taxon>
    </lineage>
</organism>
<keyword evidence="2" id="KW-0238">DNA-binding</keyword>
<dbReference type="SMART" id="SM00342">
    <property type="entry name" value="HTH_ARAC"/>
    <property type="match status" value="1"/>
</dbReference>
<dbReference type="RefSeq" id="WP_154416760.1">
    <property type="nucleotide sequence ID" value="NZ_CALXOB010000042.1"/>
</dbReference>
<evidence type="ECO:0000256" key="3">
    <source>
        <dbReference type="ARBA" id="ARBA00023163"/>
    </source>
</evidence>
<dbReference type="InterPro" id="IPR050204">
    <property type="entry name" value="AraC_XylS_family_regulators"/>
</dbReference>
<dbReference type="Pfam" id="PF12833">
    <property type="entry name" value="HTH_18"/>
    <property type="match status" value="1"/>
</dbReference>
<dbReference type="PANTHER" id="PTHR46796:SF7">
    <property type="entry name" value="ARAC FAMILY TRANSCRIPTIONAL REGULATOR"/>
    <property type="match status" value="1"/>
</dbReference>
<comment type="caution">
    <text evidence="5">The sequence shown here is derived from an EMBL/GenBank/DDBJ whole genome shotgun (WGS) entry which is preliminary data.</text>
</comment>
<dbReference type="InterPro" id="IPR009057">
    <property type="entry name" value="Homeodomain-like_sf"/>
</dbReference>
<dbReference type="AlphaFoldDB" id="A0A844FYH6"/>
<dbReference type="GO" id="GO:0043565">
    <property type="term" value="F:sequence-specific DNA binding"/>
    <property type="evidence" value="ECO:0007669"/>
    <property type="project" value="InterPro"/>
</dbReference>
<evidence type="ECO:0000313" key="6">
    <source>
        <dbReference type="Proteomes" id="UP000435649"/>
    </source>
</evidence>